<proteinExistence type="predicted"/>
<feature type="compositionally biased region" description="Basic and acidic residues" evidence="1">
    <location>
        <begin position="145"/>
        <end position="158"/>
    </location>
</feature>
<dbReference type="RefSeq" id="XP_001838789.2">
    <property type="nucleotide sequence ID" value="XM_001838737.2"/>
</dbReference>
<dbReference type="AlphaFoldDB" id="A8P4Q7"/>
<dbReference type="InParanoid" id="A8P4Q7"/>
<comment type="caution">
    <text evidence="2">The sequence shown here is derived from an EMBL/GenBank/DDBJ whole genome shotgun (WGS) entry which is preliminary data.</text>
</comment>
<organism evidence="2 3">
    <name type="scientific">Coprinopsis cinerea (strain Okayama-7 / 130 / ATCC MYA-4618 / FGSC 9003)</name>
    <name type="common">Inky cap fungus</name>
    <name type="synonym">Hormographiella aspergillata</name>
    <dbReference type="NCBI Taxonomy" id="240176"/>
    <lineage>
        <taxon>Eukaryota</taxon>
        <taxon>Fungi</taxon>
        <taxon>Dikarya</taxon>
        <taxon>Basidiomycota</taxon>
        <taxon>Agaricomycotina</taxon>
        <taxon>Agaricomycetes</taxon>
        <taxon>Agaricomycetidae</taxon>
        <taxon>Agaricales</taxon>
        <taxon>Agaricineae</taxon>
        <taxon>Psathyrellaceae</taxon>
        <taxon>Coprinopsis</taxon>
    </lineage>
</organism>
<dbReference type="GeneID" id="6015383"/>
<evidence type="ECO:0000313" key="3">
    <source>
        <dbReference type="Proteomes" id="UP000001861"/>
    </source>
</evidence>
<dbReference type="EMBL" id="AACS02000011">
    <property type="protein sequence ID" value="EAU83016.2"/>
    <property type="molecule type" value="Genomic_DNA"/>
</dbReference>
<reference evidence="2 3" key="1">
    <citation type="journal article" date="2010" name="Proc. Natl. Acad. Sci. U.S.A.">
        <title>Insights into evolution of multicellular fungi from the assembled chromosomes of the mushroom Coprinopsis cinerea (Coprinus cinereus).</title>
        <authorList>
            <person name="Stajich J.E."/>
            <person name="Wilke S.K."/>
            <person name="Ahren D."/>
            <person name="Au C.H."/>
            <person name="Birren B.W."/>
            <person name="Borodovsky M."/>
            <person name="Burns C."/>
            <person name="Canback B."/>
            <person name="Casselton L.A."/>
            <person name="Cheng C.K."/>
            <person name="Deng J."/>
            <person name="Dietrich F.S."/>
            <person name="Fargo D.C."/>
            <person name="Farman M.L."/>
            <person name="Gathman A.C."/>
            <person name="Goldberg J."/>
            <person name="Guigo R."/>
            <person name="Hoegger P.J."/>
            <person name="Hooker J.B."/>
            <person name="Huggins A."/>
            <person name="James T.Y."/>
            <person name="Kamada T."/>
            <person name="Kilaru S."/>
            <person name="Kodira C."/>
            <person name="Kues U."/>
            <person name="Kupfer D."/>
            <person name="Kwan H.S."/>
            <person name="Lomsadze A."/>
            <person name="Li W."/>
            <person name="Lilly W.W."/>
            <person name="Ma L.J."/>
            <person name="Mackey A.J."/>
            <person name="Manning G."/>
            <person name="Martin F."/>
            <person name="Muraguchi H."/>
            <person name="Natvig D.O."/>
            <person name="Palmerini H."/>
            <person name="Ramesh M.A."/>
            <person name="Rehmeyer C.J."/>
            <person name="Roe B.A."/>
            <person name="Shenoy N."/>
            <person name="Stanke M."/>
            <person name="Ter-Hovhannisyan V."/>
            <person name="Tunlid A."/>
            <person name="Velagapudi R."/>
            <person name="Vision T.J."/>
            <person name="Zeng Q."/>
            <person name="Zolan M.E."/>
            <person name="Pukkila P.J."/>
        </authorList>
    </citation>
    <scope>NUCLEOTIDE SEQUENCE [LARGE SCALE GENOMIC DNA]</scope>
    <source>
        <strain evidence="3">Okayama-7 / 130 / ATCC MYA-4618 / FGSC 9003</strain>
    </source>
</reference>
<dbReference type="VEuPathDB" id="FungiDB:CC1G_08953"/>
<feature type="compositionally biased region" description="Basic and acidic residues" evidence="1">
    <location>
        <begin position="1"/>
        <end position="10"/>
    </location>
</feature>
<dbReference type="HOGENOM" id="CLU_1142548_0_0_1"/>
<name>A8P4Q7_COPC7</name>
<dbReference type="KEGG" id="cci:CC1G_08953"/>
<dbReference type="Proteomes" id="UP000001861">
    <property type="component" value="Unassembled WGS sequence"/>
</dbReference>
<feature type="compositionally biased region" description="Low complexity" evidence="1">
    <location>
        <begin position="181"/>
        <end position="197"/>
    </location>
</feature>
<feature type="compositionally biased region" description="Polar residues" evidence="1">
    <location>
        <begin position="231"/>
        <end position="243"/>
    </location>
</feature>
<evidence type="ECO:0000313" key="2">
    <source>
        <dbReference type="EMBL" id="EAU83016.2"/>
    </source>
</evidence>
<feature type="compositionally biased region" description="Polar residues" evidence="1">
    <location>
        <begin position="117"/>
        <end position="131"/>
    </location>
</feature>
<feature type="compositionally biased region" description="Polar residues" evidence="1">
    <location>
        <begin position="83"/>
        <end position="98"/>
    </location>
</feature>
<feature type="compositionally biased region" description="Basic and acidic residues" evidence="1">
    <location>
        <begin position="99"/>
        <end position="115"/>
    </location>
</feature>
<sequence>MGFSDNERLSKSPAPFRGLRGSDSEEDKPKTEADADDEPVPVTPHRTRSDETSSKLRDRSTARERKSDSDVPSAMGPIRLSKSDQPQSSLQAKSPTHNEVSRPDEGLVKLSKISEGRASTSQDGEASTTFLPTPPKSNKKRRRDHSVDTERQVKKSRESPPVVDSPLSVERELKKGKKTYNTPLQQPNLLPTPNLTPDSGKKKKRWPMKEVIKSYTSKNFKLLRPPKVTRKPTNTSEKTSSPS</sequence>
<feature type="region of interest" description="Disordered" evidence="1">
    <location>
        <begin position="1"/>
        <end position="243"/>
    </location>
</feature>
<feature type="compositionally biased region" description="Basic and acidic residues" evidence="1">
    <location>
        <begin position="20"/>
        <end position="33"/>
    </location>
</feature>
<accession>A8P4Q7</accession>
<feature type="compositionally biased region" description="Basic and acidic residues" evidence="1">
    <location>
        <begin position="47"/>
        <end position="69"/>
    </location>
</feature>
<keyword evidence="3" id="KW-1185">Reference proteome</keyword>
<protein>
    <submittedName>
        <fullName evidence="2">Uncharacterized protein</fullName>
    </submittedName>
</protein>
<evidence type="ECO:0000256" key="1">
    <source>
        <dbReference type="SAM" id="MobiDB-lite"/>
    </source>
</evidence>
<gene>
    <name evidence="2" type="ORF">CC1G_08953</name>
</gene>